<accession>A0A9P6CSM9</accession>
<feature type="region of interest" description="Disordered" evidence="1">
    <location>
        <begin position="79"/>
        <end position="102"/>
    </location>
</feature>
<dbReference type="EMBL" id="MU155558">
    <property type="protein sequence ID" value="KAF9472255.1"/>
    <property type="molecule type" value="Genomic_DNA"/>
</dbReference>
<dbReference type="AlphaFoldDB" id="A0A9P6CSM9"/>
<gene>
    <name evidence="2" type="ORF">BDN70DRAFT_900687</name>
</gene>
<sequence>MTHPISKTTTAPASPSNVSSACQKSAESCTGVHELVESVELADATSSRNDPRSHLKTAQIANYTTLIQLSFLEGAHHRRRLPIRNATKGVIGDGKRGAPGTS</sequence>
<dbReference type="Proteomes" id="UP000807469">
    <property type="component" value="Unassembled WGS sequence"/>
</dbReference>
<reference evidence="2" key="1">
    <citation type="submission" date="2020-11" db="EMBL/GenBank/DDBJ databases">
        <authorList>
            <consortium name="DOE Joint Genome Institute"/>
            <person name="Ahrendt S."/>
            <person name="Riley R."/>
            <person name="Andreopoulos W."/>
            <person name="Labutti K."/>
            <person name="Pangilinan J."/>
            <person name="Ruiz-Duenas F.J."/>
            <person name="Barrasa J.M."/>
            <person name="Sanchez-Garcia M."/>
            <person name="Camarero S."/>
            <person name="Miyauchi S."/>
            <person name="Serrano A."/>
            <person name="Linde D."/>
            <person name="Babiker R."/>
            <person name="Drula E."/>
            <person name="Ayuso-Fernandez I."/>
            <person name="Pacheco R."/>
            <person name="Padilla G."/>
            <person name="Ferreira P."/>
            <person name="Barriuso J."/>
            <person name="Kellner H."/>
            <person name="Castanera R."/>
            <person name="Alfaro M."/>
            <person name="Ramirez L."/>
            <person name="Pisabarro A.G."/>
            <person name="Kuo A."/>
            <person name="Tritt A."/>
            <person name="Lipzen A."/>
            <person name="He G."/>
            <person name="Yan M."/>
            <person name="Ng V."/>
            <person name="Cullen D."/>
            <person name="Martin F."/>
            <person name="Rosso M.-N."/>
            <person name="Henrissat B."/>
            <person name="Hibbett D."/>
            <person name="Martinez A.T."/>
            <person name="Grigoriev I.V."/>
        </authorList>
    </citation>
    <scope>NUCLEOTIDE SEQUENCE</scope>
    <source>
        <strain evidence="2">CIRM-BRFM 674</strain>
    </source>
</reference>
<keyword evidence="3" id="KW-1185">Reference proteome</keyword>
<evidence type="ECO:0000313" key="2">
    <source>
        <dbReference type="EMBL" id="KAF9472255.1"/>
    </source>
</evidence>
<proteinExistence type="predicted"/>
<protein>
    <submittedName>
        <fullName evidence="2">Uncharacterized protein</fullName>
    </submittedName>
</protein>
<name>A0A9P6CSM9_9AGAR</name>
<dbReference type="PROSITE" id="PS51257">
    <property type="entry name" value="PROKAR_LIPOPROTEIN"/>
    <property type="match status" value="1"/>
</dbReference>
<evidence type="ECO:0000313" key="3">
    <source>
        <dbReference type="Proteomes" id="UP000807469"/>
    </source>
</evidence>
<feature type="region of interest" description="Disordered" evidence="1">
    <location>
        <begin position="1"/>
        <end position="25"/>
    </location>
</feature>
<comment type="caution">
    <text evidence="2">The sequence shown here is derived from an EMBL/GenBank/DDBJ whole genome shotgun (WGS) entry which is preliminary data.</text>
</comment>
<evidence type="ECO:0000256" key="1">
    <source>
        <dbReference type="SAM" id="MobiDB-lite"/>
    </source>
</evidence>
<organism evidence="2 3">
    <name type="scientific">Pholiota conissans</name>
    <dbReference type="NCBI Taxonomy" id="109636"/>
    <lineage>
        <taxon>Eukaryota</taxon>
        <taxon>Fungi</taxon>
        <taxon>Dikarya</taxon>
        <taxon>Basidiomycota</taxon>
        <taxon>Agaricomycotina</taxon>
        <taxon>Agaricomycetes</taxon>
        <taxon>Agaricomycetidae</taxon>
        <taxon>Agaricales</taxon>
        <taxon>Agaricineae</taxon>
        <taxon>Strophariaceae</taxon>
        <taxon>Pholiota</taxon>
    </lineage>
</organism>